<dbReference type="SMART" id="SM01065">
    <property type="entry name" value="CBM_2"/>
    <property type="match status" value="1"/>
</dbReference>
<gene>
    <name evidence="2" type="primary">LOC104601244</name>
</gene>
<dbReference type="GO" id="GO:2001070">
    <property type="term" value="F:starch binding"/>
    <property type="evidence" value="ECO:0007669"/>
    <property type="project" value="InterPro"/>
</dbReference>
<dbReference type="OrthoDB" id="550577at2759"/>
<evidence type="ECO:0000313" key="1">
    <source>
        <dbReference type="Proteomes" id="UP000189703"/>
    </source>
</evidence>
<reference evidence="2" key="1">
    <citation type="submission" date="2025-08" db="UniProtKB">
        <authorList>
            <consortium name="RefSeq"/>
        </authorList>
    </citation>
    <scope>IDENTIFICATION</scope>
</reference>
<sequence length="501" mass="56353">MEALTSSAWKIFSEKRLGRASFCSRTWFDRPELGRFLRPQEVSNVVFPLSIALQQHKPIPIQSLSTASFASEAQADWETAEYQGQATCGFYFSDLPRTVHVRFQLQKECLFGERFLLVGDDPIFGLWDPSNAIPLEWSDGHIWTVDLDIPIGKAIQYKFILKAITGVVVWQPGPDRVLQTWNTTNKIIVLEDWEDSELQKITEEAMADPKEGSLVNPNTEDMTDLNREVMANVNQKMVVAKNISHPSEGPMSIANKGLIVAENINYPKEGPTDHGNREVAIAESIIQSKEEAKLNTNNKWTVSESILRSHGRTINGKSPIIMNNIENLIAHEEGHVLVPGLTPLPQMATKGLLKKEIEEINNASTSVAADETKDYIAPEEDQLHEKQEPGREPLQEEATEFVFDNVTKGEVHATILQQEPCLANEHGQSNLLVKGTEEELNLTLVQEQSSSQADKREEEIHLTNEQAHKNSQSDNVEVLQNDIKWGHETLRKLLLNLGFLF</sequence>
<dbReference type="STRING" id="4432.A0A1U8A886"/>
<organism evidence="1 2">
    <name type="scientific">Nelumbo nucifera</name>
    <name type="common">Sacred lotus</name>
    <dbReference type="NCBI Taxonomy" id="4432"/>
    <lineage>
        <taxon>Eukaryota</taxon>
        <taxon>Viridiplantae</taxon>
        <taxon>Streptophyta</taxon>
        <taxon>Embryophyta</taxon>
        <taxon>Tracheophyta</taxon>
        <taxon>Spermatophyta</taxon>
        <taxon>Magnoliopsida</taxon>
        <taxon>Proteales</taxon>
        <taxon>Nelumbonaceae</taxon>
        <taxon>Nelumbo</taxon>
    </lineage>
</organism>
<protein>
    <submittedName>
        <fullName evidence="2">Uncharacterized protein LOC104601244 isoform X1</fullName>
    </submittedName>
</protein>
<dbReference type="PANTHER" id="PTHR15048:SF0">
    <property type="entry name" value="STARCH-BINDING DOMAIN-CONTAINING PROTEIN 1"/>
    <property type="match status" value="1"/>
</dbReference>
<dbReference type="AlphaFoldDB" id="A0A1U8A886"/>
<dbReference type="PROSITE" id="PS51166">
    <property type="entry name" value="CBM20"/>
    <property type="match status" value="1"/>
</dbReference>
<dbReference type="InterPro" id="IPR013784">
    <property type="entry name" value="Carb-bd-like_fold"/>
</dbReference>
<dbReference type="Pfam" id="PF00686">
    <property type="entry name" value="CBM_20"/>
    <property type="match status" value="1"/>
</dbReference>
<dbReference type="eggNOG" id="ENOG502QU99">
    <property type="taxonomic scope" value="Eukaryota"/>
</dbReference>
<dbReference type="RefSeq" id="XP_010262820.1">
    <property type="nucleotide sequence ID" value="XM_010264518.2"/>
</dbReference>
<dbReference type="OMA" id="FPAEMFR"/>
<dbReference type="FunFam" id="2.60.40.10:FF:000552">
    <property type="entry name" value="Related to glucoamylase"/>
    <property type="match status" value="1"/>
</dbReference>
<dbReference type="GeneID" id="104601244"/>
<dbReference type="InterPro" id="IPR013783">
    <property type="entry name" value="Ig-like_fold"/>
</dbReference>
<dbReference type="SUPFAM" id="SSF49452">
    <property type="entry name" value="Starch-binding domain-like"/>
    <property type="match status" value="1"/>
</dbReference>
<dbReference type="InterPro" id="IPR002044">
    <property type="entry name" value="CBM20"/>
</dbReference>
<evidence type="ECO:0000313" key="2">
    <source>
        <dbReference type="RefSeq" id="XP_010262820.1"/>
    </source>
</evidence>
<dbReference type="Proteomes" id="UP000189703">
    <property type="component" value="Unplaced"/>
</dbReference>
<dbReference type="Gene3D" id="2.60.40.10">
    <property type="entry name" value="Immunoglobulins"/>
    <property type="match status" value="1"/>
</dbReference>
<proteinExistence type="predicted"/>
<accession>A0A1U8A886</accession>
<dbReference type="PANTHER" id="PTHR15048">
    <property type="entry name" value="STARCH-BINDING DOMAIN-CONTAINING PROTEIN 1"/>
    <property type="match status" value="1"/>
</dbReference>
<name>A0A1U8A886_NELNU</name>
<keyword evidence="1" id="KW-1185">Reference proteome</keyword>
<dbReference type="CDD" id="cd05467">
    <property type="entry name" value="CBM20"/>
    <property type="match status" value="1"/>
</dbReference>
<dbReference type="KEGG" id="nnu:104601244"/>